<evidence type="ECO:0000313" key="2">
    <source>
        <dbReference type="Proteomes" id="UP000054770"/>
    </source>
</evidence>
<dbReference type="OrthoDB" id="8900036at2"/>
<organism evidence="1 2">
    <name type="scientific">Caballeronia choica</name>
    <dbReference type="NCBI Taxonomy" id="326476"/>
    <lineage>
        <taxon>Bacteria</taxon>
        <taxon>Pseudomonadati</taxon>
        <taxon>Pseudomonadota</taxon>
        <taxon>Betaproteobacteria</taxon>
        <taxon>Burkholderiales</taxon>
        <taxon>Burkholderiaceae</taxon>
        <taxon>Caballeronia</taxon>
    </lineage>
</organism>
<dbReference type="AlphaFoldDB" id="A0A158KNJ7"/>
<reference evidence="1" key="1">
    <citation type="submission" date="2016-01" db="EMBL/GenBank/DDBJ databases">
        <authorList>
            <person name="Peeters C."/>
        </authorList>
    </citation>
    <scope>NUCLEOTIDE SEQUENCE [LARGE SCALE GENOMIC DNA]</scope>
    <source>
        <strain evidence="1">LMG 22940</strain>
    </source>
</reference>
<dbReference type="RefSeq" id="WP_087648557.1">
    <property type="nucleotide sequence ID" value="NZ_FCON02000124.1"/>
</dbReference>
<keyword evidence="2" id="KW-1185">Reference proteome</keyword>
<comment type="caution">
    <text evidence="1">The sequence shown here is derived from an EMBL/GenBank/DDBJ whole genome shotgun (WGS) entry which is preliminary data.</text>
</comment>
<gene>
    <name evidence="1" type="ORF">AWB68_06628</name>
</gene>
<accession>A0A158KNJ7</accession>
<proteinExistence type="predicted"/>
<dbReference type="Proteomes" id="UP000054770">
    <property type="component" value="Unassembled WGS sequence"/>
</dbReference>
<protein>
    <submittedName>
        <fullName evidence="1">Uncharacterized protein</fullName>
    </submittedName>
</protein>
<evidence type="ECO:0000313" key="1">
    <source>
        <dbReference type="EMBL" id="SAL82712.1"/>
    </source>
</evidence>
<name>A0A158KNJ7_9BURK</name>
<sequence>MHAKKRQGRVMLYRSRYVRKGADGNTHGYSMQEFVGSLRADALDIPAELVAKLSQEELEYVEEKVVLPAVRAADKARQVEEQERRDADNRERDPRWRLEEALRLLMDAGKLVLEAGRGIDAGTVDALSTALEQLAVAGNIQRDPLDGVFAAVVCAASAVRAGHYGKAPASKLSDTSVYRKWRSIAAAVDDGEDSLLRALQETGWARARG</sequence>
<dbReference type="EMBL" id="FCON02000124">
    <property type="protein sequence ID" value="SAL82712.1"/>
    <property type="molecule type" value="Genomic_DNA"/>
</dbReference>